<evidence type="ECO:0000313" key="9">
    <source>
        <dbReference type="EMBL" id="TWU37592.1"/>
    </source>
</evidence>
<organism evidence="9 10">
    <name type="scientific">Novipirellula aureliae</name>
    <dbReference type="NCBI Taxonomy" id="2527966"/>
    <lineage>
        <taxon>Bacteria</taxon>
        <taxon>Pseudomonadati</taxon>
        <taxon>Planctomycetota</taxon>
        <taxon>Planctomycetia</taxon>
        <taxon>Pirellulales</taxon>
        <taxon>Pirellulaceae</taxon>
        <taxon>Novipirellula</taxon>
    </lineage>
</organism>
<protein>
    <submittedName>
        <fullName evidence="9">Glutamate-ammonia-ligase adenylyltransferase</fullName>
        <ecNumber evidence="9">2.7.7.42</ecNumber>
    </submittedName>
</protein>
<dbReference type="InterPro" id="IPR013546">
    <property type="entry name" value="PII_UdlTrfase/GS_AdlTrfase"/>
</dbReference>
<dbReference type="GO" id="GO:0005829">
    <property type="term" value="C:cytosol"/>
    <property type="evidence" value="ECO:0007669"/>
    <property type="project" value="TreeGrafter"/>
</dbReference>
<keyword evidence="4" id="KW-0067">ATP-binding</keyword>
<dbReference type="AlphaFoldDB" id="A0A5C6DLU7"/>
<keyword evidence="2 9" id="KW-0548">Nucleotidyltransferase</keyword>
<keyword evidence="10" id="KW-1185">Reference proteome</keyword>
<feature type="domain" description="PII-uridylyltransferase/Glutamine-synthetase adenylyltransferase" evidence="8">
    <location>
        <begin position="926"/>
        <end position="1051"/>
    </location>
</feature>
<dbReference type="InterPro" id="IPR023057">
    <property type="entry name" value="GlnE"/>
</dbReference>
<dbReference type="CDD" id="cd05401">
    <property type="entry name" value="NT_GlnE_GlnD_like"/>
    <property type="match status" value="1"/>
</dbReference>
<evidence type="ECO:0000256" key="6">
    <source>
        <dbReference type="ARBA" id="ARBA00023268"/>
    </source>
</evidence>
<evidence type="ECO:0000313" key="10">
    <source>
        <dbReference type="Proteomes" id="UP000315471"/>
    </source>
</evidence>
<evidence type="ECO:0000256" key="4">
    <source>
        <dbReference type="ARBA" id="ARBA00022840"/>
    </source>
</evidence>
<dbReference type="RefSeq" id="WP_197171958.1">
    <property type="nucleotide sequence ID" value="NZ_SJPY01000007.1"/>
</dbReference>
<evidence type="ECO:0000256" key="2">
    <source>
        <dbReference type="ARBA" id="ARBA00022695"/>
    </source>
</evidence>
<accession>A0A5C6DLU7</accession>
<comment type="caution">
    <text evidence="9">The sequence shown here is derived from an EMBL/GenBank/DDBJ whole genome shotgun (WGS) entry which is preliminary data.</text>
</comment>
<evidence type="ECO:0000259" key="8">
    <source>
        <dbReference type="Pfam" id="PF08335"/>
    </source>
</evidence>
<dbReference type="Pfam" id="PF08335">
    <property type="entry name" value="GlnD_UR_UTase"/>
    <property type="match status" value="2"/>
</dbReference>
<reference evidence="9 10" key="1">
    <citation type="submission" date="2019-02" db="EMBL/GenBank/DDBJ databases">
        <title>Deep-cultivation of Planctomycetes and their phenomic and genomic characterization uncovers novel biology.</title>
        <authorList>
            <person name="Wiegand S."/>
            <person name="Jogler M."/>
            <person name="Boedeker C."/>
            <person name="Pinto D."/>
            <person name="Vollmers J."/>
            <person name="Rivas-Marin E."/>
            <person name="Kohn T."/>
            <person name="Peeters S.H."/>
            <person name="Heuer A."/>
            <person name="Rast P."/>
            <person name="Oberbeckmann S."/>
            <person name="Bunk B."/>
            <person name="Jeske O."/>
            <person name="Meyerdierks A."/>
            <person name="Storesund J.E."/>
            <person name="Kallscheuer N."/>
            <person name="Luecker S."/>
            <person name="Lage O.M."/>
            <person name="Pohl T."/>
            <person name="Merkel B.J."/>
            <person name="Hornburger P."/>
            <person name="Mueller R.-W."/>
            <person name="Bruemmer F."/>
            <person name="Labrenz M."/>
            <person name="Spormann A.M."/>
            <person name="Op Den Camp H."/>
            <person name="Overmann J."/>
            <person name="Amann R."/>
            <person name="Jetten M.S.M."/>
            <person name="Mascher T."/>
            <person name="Medema M.H."/>
            <person name="Devos D.P."/>
            <person name="Kaster A.-K."/>
            <person name="Ovreas L."/>
            <person name="Rohde M."/>
            <person name="Galperin M.Y."/>
            <person name="Jogler C."/>
        </authorList>
    </citation>
    <scope>NUCLEOTIDE SEQUENCE [LARGE SCALE GENOMIC DNA]</scope>
    <source>
        <strain evidence="9 10">Q31b</strain>
    </source>
</reference>
<dbReference type="Gene3D" id="3.30.460.10">
    <property type="entry name" value="Beta Polymerase, domain 2"/>
    <property type="match status" value="2"/>
</dbReference>
<name>A0A5C6DLU7_9BACT</name>
<dbReference type="GO" id="GO:0016874">
    <property type="term" value="F:ligase activity"/>
    <property type="evidence" value="ECO:0007669"/>
    <property type="project" value="UniProtKB-KW"/>
</dbReference>
<evidence type="ECO:0000259" key="7">
    <source>
        <dbReference type="Pfam" id="PF03710"/>
    </source>
</evidence>
<sequence length="1056" mass="118584">MDSHSDRDKPIGGLAESADWLEPLRFVDREAALHSARQIFHLNADPTSLSSLQQALAEHLAVEDCPDLLLSRLRQFLVASSDVNSLLSLFQSEPSSLAELLQLFATSESLSKQLIAKPDWFEQLRSCASQSFDPNDLLSDLESRIEAVKEPVVAARVIHDFVQQETGRIEFLQFVRSMSPERVGRRLTYLAEAVVRVGFHFCQDYFRQTRDEPQLPNGDSPKLVVIGMTNLGAEEMNFGDALKLVFLYDRIDQWNQAHRAYYADLINEFTQILRCDGLYMIEGERGLNLDFRGNPKYETGTLICSSFDAGRIFETSGRTWQRLGFIKARVVAGDAELGSAFLKRLEPWVYRRFISRADIAEIRTFRQKLARRTQSSATTSRNQSSEELTHDQGGVVVNIHTAAGGKKDIERTIRFLQLLHGGDLPNVRVGNTYDAIVALEKAGCVTDQEASLLSKNHAQLCRLQSQLAVMFDSFAGDLPTETEKIQRLAWRLGLRDMETLQGNAEKFLAQLKEIFEINRRIINHLMLDAPDDGTSVASETELMLDPDPSPELVEQILSKHGMKHPRRAMEDLVALSTESVPFLSPHRCRHFFSLIAPPLLAEISRTPMPGRTLASLVRVADSLGAKGTLWELLSANRPTMQMMVRICSAAPYLVEILTDNPGMIDELIDSLLIDRLPSAERLDAQSIELCRGAAEIDLILHSFKSSAHLTIGVRNILGKESLAATQAAIADTAEACLRRIAAFEQEQLARQFGDPVDPTGSPVELMIVGLGKLGGREPNYHSKLDAIFLYSAEGETQRRVGGPRSTTSNRDFFNRLVNRMIARIDTAGPSGRLYELDGRLRPAGEEGVLAESVEEFLARFQDGSALPWQWMAVCRARTISGSRKKRQSLDSAIKRVIAESAWTKSMKFEDLAAKFFELRMQLQETATPENFKRGEGGTLDVEFVTQTLMLRFASDSTTILKSNTIEALQTLAKAGHLPEEESLQLITGYRTIRAIELNLRLMNSQARHELPDQEYLMQKLAFLMNEEDPRMIAAACHQARHRNRKLFERIFKRWIG</sequence>
<dbReference type="EMBL" id="SJPY01000007">
    <property type="protein sequence ID" value="TWU37592.1"/>
    <property type="molecule type" value="Genomic_DNA"/>
</dbReference>
<dbReference type="SUPFAM" id="SSF81593">
    <property type="entry name" value="Nucleotidyltransferase substrate binding subunit/domain"/>
    <property type="match status" value="2"/>
</dbReference>
<dbReference type="GO" id="GO:0000820">
    <property type="term" value="P:regulation of glutamine family amino acid metabolic process"/>
    <property type="evidence" value="ECO:0007669"/>
    <property type="project" value="TreeGrafter"/>
</dbReference>
<feature type="domain" description="Glutamate-ammonia ligase adenylyltransferase repeated" evidence="7">
    <location>
        <begin position="98"/>
        <end position="343"/>
    </location>
</feature>
<dbReference type="PANTHER" id="PTHR30621">
    <property type="entry name" value="GLUTAMINE SYNTHETASE ADENYLYLTRANSFERASE"/>
    <property type="match status" value="1"/>
</dbReference>
<evidence type="ECO:0000256" key="5">
    <source>
        <dbReference type="ARBA" id="ARBA00022842"/>
    </source>
</evidence>
<dbReference type="Proteomes" id="UP000315471">
    <property type="component" value="Unassembled WGS sequence"/>
</dbReference>
<keyword evidence="5" id="KW-0460">Magnesium</keyword>
<proteinExistence type="predicted"/>
<feature type="domain" description="PII-uridylyltransferase/Glutamine-synthetase adenylyltransferase" evidence="8">
    <location>
        <begin position="394"/>
        <end position="522"/>
    </location>
</feature>
<dbReference type="EC" id="2.7.7.42" evidence="9"/>
<dbReference type="InterPro" id="IPR005190">
    <property type="entry name" value="GlnE_rpt_dom"/>
</dbReference>
<keyword evidence="1 9" id="KW-0808">Transferase</keyword>
<dbReference type="GO" id="GO:0005524">
    <property type="term" value="F:ATP binding"/>
    <property type="evidence" value="ECO:0007669"/>
    <property type="project" value="UniProtKB-KW"/>
</dbReference>
<dbReference type="PANTHER" id="PTHR30621:SF0">
    <property type="entry name" value="BIFUNCTIONAL GLUTAMINE SYNTHETASE ADENYLYLTRANSFERASE_ADENYLYL-REMOVING ENZYME"/>
    <property type="match status" value="1"/>
</dbReference>
<keyword evidence="3" id="KW-0547">Nucleotide-binding</keyword>
<keyword evidence="9" id="KW-0436">Ligase</keyword>
<feature type="domain" description="Glutamate-ammonia ligase adenylyltransferase repeated" evidence="7">
    <location>
        <begin position="641"/>
        <end position="889"/>
    </location>
</feature>
<dbReference type="Gene3D" id="1.20.120.1510">
    <property type="match status" value="1"/>
</dbReference>
<dbReference type="SUPFAM" id="SSF81301">
    <property type="entry name" value="Nucleotidyltransferase"/>
    <property type="match status" value="2"/>
</dbReference>
<dbReference type="InterPro" id="IPR043519">
    <property type="entry name" value="NT_sf"/>
</dbReference>
<dbReference type="Gene3D" id="1.20.120.330">
    <property type="entry name" value="Nucleotidyltransferases domain 2"/>
    <property type="match status" value="2"/>
</dbReference>
<evidence type="ECO:0000256" key="3">
    <source>
        <dbReference type="ARBA" id="ARBA00022741"/>
    </source>
</evidence>
<dbReference type="GO" id="GO:0008882">
    <property type="term" value="F:[glutamate-ammonia-ligase] adenylyltransferase activity"/>
    <property type="evidence" value="ECO:0007669"/>
    <property type="project" value="UniProtKB-EC"/>
</dbReference>
<keyword evidence="6" id="KW-0511">Multifunctional enzyme</keyword>
<evidence type="ECO:0000256" key="1">
    <source>
        <dbReference type="ARBA" id="ARBA00022679"/>
    </source>
</evidence>
<dbReference type="Pfam" id="PF03710">
    <property type="entry name" value="GlnE"/>
    <property type="match status" value="2"/>
</dbReference>
<gene>
    <name evidence="9" type="primary">glnE</name>
    <name evidence="9" type="ORF">Q31b_43800</name>
</gene>